<keyword evidence="2" id="KW-0732">Signal</keyword>
<dbReference type="AlphaFoldDB" id="A0A7K0D280"/>
<proteinExistence type="predicted"/>
<feature type="signal peptide" evidence="2">
    <location>
        <begin position="1"/>
        <end position="30"/>
    </location>
</feature>
<comment type="caution">
    <text evidence="3">The sequence shown here is derived from an EMBL/GenBank/DDBJ whole genome shotgun (WGS) entry which is preliminary data.</text>
</comment>
<protein>
    <submittedName>
        <fullName evidence="3">Uncharacterized protein</fullName>
    </submittedName>
</protein>
<evidence type="ECO:0000256" key="1">
    <source>
        <dbReference type="SAM" id="MobiDB-lite"/>
    </source>
</evidence>
<name>A0A7K0D280_9NOCA</name>
<gene>
    <name evidence="3" type="ORF">NRB20_29310</name>
</gene>
<evidence type="ECO:0000313" key="3">
    <source>
        <dbReference type="EMBL" id="MQY19836.1"/>
    </source>
</evidence>
<keyword evidence="4" id="KW-1185">Reference proteome</keyword>
<sequence length="303" mass="29876">MLRIRGTRFALSVLAIAAGAALTASTTAVAAPATQTQANTPLVPEGVPVDALVSLAPAIIGAAAAQQISGPAQQSILGQAQQALNSSGLPPSVKTTLGALIAFLDGSNGGGPDIPKNGPTIAQFLYPSIGKNCIGAGSDSVGTALAVPGPAELPPPGPKAGQTGFVFTALGTKGLTPHQGTPMTVQWINLDTGRGSTQALTDAAHINPDGPATLSAIANTGSGRVVAVVSGSLTTRPAADKAPITCSFLPTLGFFIVPNAAPAAQTTTKTPAKQPQQAAVPSAQTPAKPQQAAQPQAKVPAHA</sequence>
<evidence type="ECO:0000256" key="2">
    <source>
        <dbReference type="SAM" id="SignalP"/>
    </source>
</evidence>
<dbReference type="Proteomes" id="UP000438448">
    <property type="component" value="Unassembled WGS sequence"/>
</dbReference>
<dbReference type="EMBL" id="WEGK01000005">
    <property type="protein sequence ID" value="MQY19836.1"/>
    <property type="molecule type" value="Genomic_DNA"/>
</dbReference>
<accession>A0A7K0D280</accession>
<feature type="region of interest" description="Disordered" evidence="1">
    <location>
        <begin position="265"/>
        <end position="303"/>
    </location>
</feature>
<feature type="chain" id="PRO_5029908155" evidence="2">
    <location>
        <begin position="31"/>
        <end position="303"/>
    </location>
</feature>
<organism evidence="3 4">
    <name type="scientific">Nocardia macrotermitis</name>
    <dbReference type="NCBI Taxonomy" id="2585198"/>
    <lineage>
        <taxon>Bacteria</taxon>
        <taxon>Bacillati</taxon>
        <taxon>Actinomycetota</taxon>
        <taxon>Actinomycetes</taxon>
        <taxon>Mycobacteriales</taxon>
        <taxon>Nocardiaceae</taxon>
        <taxon>Nocardia</taxon>
    </lineage>
</organism>
<evidence type="ECO:0000313" key="4">
    <source>
        <dbReference type="Proteomes" id="UP000438448"/>
    </source>
</evidence>
<reference evidence="3 4" key="1">
    <citation type="submission" date="2019-10" db="EMBL/GenBank/DDBJ databases">
        <title>Nocardia macrotermitis sp. nov. and Nocardia aurantia sp. nov., isolated from the gut of fungus growing-termite Macrotermes natalensis.</title>
        <authorList>
            <person name="Benndorf R."/>
            <person name="Schwitalla J."/>
            <person name="Martin K."/>
            <person name="De Beer W."/>
            <person name="Kaster A.-K."/>
            <person name="Vollmers J."/>
            <person name="Poulsen M."/>
            <person name="Beemelmanns C."/>
        </authorList>
    </citation>
    <scope>NUCLEOTIDE SEQUENCE [LARGE SCALE GENOMIC DNA]</scope>
    <source>
        <strain evidence="3 4">RB20</strain>
    </source>
</reference>